<dbReference type="AlphaFoldDB" id="A0A8J8NGB1"/>
<gene>
    <name evidence="1" type="ORF">FGO68_gene8079</name>
</gene>
<protein>
    <submittedName>
        <fullName evidence="1">Uncharacterized protein</fullName>
    </submittedName>
</protein>
<dbReference type="EMBL" id="RRYP01018038">
    <property type="protein sequence ID" value="TNV73810.1"/>
    <property type="molecule type" value="Genomic_DNA"/>
</dbReference>
<evidence type="ECO:0000313" key="1">
    <source>
        <dbReference type="EMBL" id="TNV73810.1"/>
    </source>
</evidence>
<organism evidence="1 2">
    <name type="scientific">Halteria grandinella</name>
    <dbReference type="NCBI Taxonomy" id="5974"/>
    <lineage>
        <taxon>Eukaryota</taxon>
        <taxon>Sar</taxon>
        <taxon>Alveolata</taxon>
        <taxon>Ciliophora</taxon>
        <taxon>Intramacronucleata</taxon>
        <taxon>Spirotrichea</taxon>
        <taxon>Stichotrichia</taxon>
        <taxon>Sporadotrichida</taxon>
        <taxon>Halteriidae</taxon>
        <taxon>Halteria</taxon>
    </lineage>
</organism>
<keyword evidence="2" id="KW-1185">Reference proteome</keyword>
<proteinExistence type="predicted"/>
<dbReference type="Proteomes" id="UP000785679">
    <property type="component" value="Unassembled WGS sequence"/>
</dbReference>
<comment type="caution">
    <text evidence="1">The sequence shown here is derived from an EMBL/GenBank/DDBJ whole genome shotgun (WGS) entry which is preliminary data.</text>
</comment>
<evidence type="ECO:0000313" key="2">
    <source>
        <dbReference type="Proteomes" id="UP000785679"/>
    </source>
</evidence>
<name>A0A8J8NGB1_HALGN</name>
<reference evidence="1" key="1">
    <citation type="submission" date="2019-06" db="EMBL/GenBank/DDBJ databases">
        <authorList>
            <person name="Zheng W."/>
        </authorList>
    </citation>
    <scope>NUCLEOTIDE SEQUENCE</scope>
    <source>
        <strain evidence="1">QDHG01</strain>
    </source>
</reference>
<sequence>MRGNTPLYFHAIMSASGKEKEKEKTLNSKVAELLGLDTAEDKYVDLNITCIKKGEEQQIISGVPTVRVYFE</sequence>
<accession>A0A8J8NGB1</accession>